<evidence type="ECO:0000313" key="2">
    <source>
        <dbReference type="Proteomes" id="UP000789702"/>
    </source>
</evidence>
<name>A0ACA9M5X8_9GLOM</name>
<evidence type="ECO:0000313" key="1">
    <source>
        <dbReference type="EMBL" id="CAG8569997.1"/>
    </source>
</evidence>
<reference evidence="1" key="1">
    <citation type="submission" date="2021-06" db="EMBL/GenBank/DDBJ databases">
        <authorList>
            <person name="Kallberg Y."/>
            <person name="Tangrot J."/>
            <person name="Rosling A."/>
        </authorList>
    </citation>
    <scope>NUCLEOTIDE SEQUENCE</scope>
    <source>
        <strain evidence="1">IL203A</strain>
    </source>
</reference>
<protein>
    <submittedName>
        <fullName evidence="1">10017_t:CDS:1</fullName>
    </submittedName>
</protein>
<accession>A0ACA9M5X8</accession>
<gene>
    <name evidence="1" type="ORF">DHETER_LOCUS6017</name>
</gene>
<dbReference type="Proteomes" id="UP000789702">
    <property type="component" value="Unassembled WGS sequence"/>
</dbReference>
<proteinExistence type="predicted"/>
<comment type="caution">
    <text evidence="1">The sequence shown here is derived from an EMBL/GenBank/DDBJ whole genome shotgun (WGS) entry which is preliminary data.</text>
</comment>
<sequence>MQSTETKDRNKSKRTTNACIECRNSKKKCDDKKPCTRCTKKDLICETADMCKNCRYRRYVVRGMLYCEYCSEKLGYNLETTQVNANNYDTVSVSEPATPPYEYDYFITTNYYIVEPIQLVDVSLEEYNNTMNSQYVDVPLEEYDNTMDSQYQIFIAL</sequence>
<organism evidence="1 2">
    <name type="scientific">Dentiscutata heterogama</name>
    <dbReference type="NCBI Taxonomy" id="1316150"/>
    <lineage>
        <taxon>Eukaryota</taxon>
        <taxon>Fungi</taxon>
        <taxon>Fungi incertae sedis</taxon>
        <taxon>Mucoromycota</taxon>
        <taxon>Glomeromycotina</taxon>
        <taxon>Glomeromycetes</taxon>
        <taxon>Diversisporales</taxon>
        <taxon>Gigasporaceae</taxon>
        <taxon>Dentiscutata</taxon>
    </lineage>
</organism>
<keyword evidence="2" id="KW-1185">Reference proteome</keyword>
<dbReference type="EMBL" id="CAJVPU010007206">
    <property type="protein sequence ID" value="CAG8569997.1"/>
    <property type="molecule type" value="Genomic_DNA"/>
</dbReference>